<dbReference type="Pfam" id="PF10471">
    <property type="entry name" value="ANAPC_CDC26"/>
    <property type="match status" value="1"/>
</dbReference>
<evidence type="ECO:0000256" key="2">
    <source>
        <dbReference type="ARBA" id="ARBA00004906"/>
    </source>
</evidence>
<keyword evidence="7" id="KW-0833">Ubl conjugation pathway</keyword>
<feature type="compositionally biased region" description="Polar residues" evidence="12">
    <location>
        <begin position="31"/>
        <end position="49"/>
    </location>
</feature>
<organism evidence="13 14">
    <name type="scientific">Paralvinella palmiformis</name>
    <dbReference type="NCBI Taxonomy" id="53620"/>
    <lineage>
        <taxon>Eukaryota</taxon>
        <taxon>Metazoa</taxon>
        <taxon>Spiralia</taxon>
        <taxon>Lophotrochozoa</taxon>
        <taxon>Annelida</taxon>
        <taxon>Polychaeta</taxon>
        <taxon>Sedentaria</taxon>
        <taxon>Canalipalpata</taxon>
        <taxon>Terebellida</taxon>
        <taxon>Terebelliformia</taxon>
        <taxon>Alvinellidae</taxon>
        <taxon>Paralvinella</taxon>
    </lineage>
</organism>
<comment type="pathway">
    <text evidence="2">Protein modification; protein ubiquitination.</text>
</comment>
<keyword evidence="14" id="KW-1185">Reference proteome</keyword>
<keyword evidence="5" id="KW-0132">Cell division</keyword>
<dbReference type="GO" id="GO:0051301">
    <property type="term" value="P:cell division"/>
    <property type="evidence" value="ECO:0007669"/>
    <property type="project" value="UniProtKB-KW"/>
</dbReference>
<feature type="region of interest" description="Disordered" evidence="12">
    <location>
        <begin position="25"/>
        <end position="53"/>
    </location>
</feature>
<dbReference type="Proteomes" id="UP001208570">
    <property type="component" value="Unassembled WGS sequence"/>
</dbReference>
<keyword evidence="10" id="KW-0131">Cell cycle</keyword>
<gene>
    <name evidence="13" type="ORF">LSH36_471g04018</name>
</gene>
<dbReference type="EMBL" id="JAODUP010000471">
    <property type="protein sequence ID" value="KAK2149030.1"/>
    <property type="molecule type" value="Genomic_DNA"/>
</dbReference>
<evidence type="ECO:0000256" key="5">
    <source>
        <dbReference type="ARBA" id="ARBA00022618"/>
    </source>
</evidence>
<evidence type="ECO:0000256" key="11">
    <source>
        <dbReference type="ARBA" id="ARBA00032907"/>
    </source>
</evidence>
<dbReference type="GO" id="GO:0005680">
    <property type="term" value="C:anaphase-promoting complex"/>
    <property type="evidence" value="ECO:0007669"/>
    <property type="project" value="InterPro"/>
</dbReference>
<dbReference type="PANTHER" id="PTHR28579:SF1">
    <property type="entry name" value="ANAPHASE-PROMOTING COMPLEX SUBUNIT CDC26"/>
    <property type="match status" value="1"/>
</dbReference>
<keyword evidence="8" id="KW-0175">Coiled coil</keyword>
<evidence type="ECO:0000256" key="10">
    <source>
        <dbReference type="ARBA" id="ARBA00023306"/>
    </source>
</evidence>
<dbReference type="PANTHER" id="PTHR28579">
    <property type="entry name" value="ANAPHASE-PROMOTING COMPLEX SUBUNIT CDC26"/>
    <property type="match status" value="1"/>
</dbReference>
<reference evidence="13" key="1">
    <citation type="journal article" date="2023" name="Mol. Biol. Evol.">
        <title>Third-Generation Sequencing Reveals the Adaptive Role of the Epigenome in Three Deep-Sea Polychaetes.</title>
        <authorList>
            <person name="Perez M."/>
            <person name="Aroh O."/>
            <person name="Sun Y."/>
            <person name="Lan Y."/>
            <person name="Juniper S.K."/>
            <person name="Young C.R."/>
            <person name="Angers B."/>
            <person name="Qian P.Y."/>
        </authorList>
    </citation>
    <scope>NUCLEOTIDE SEQUENCE</scope>
    <source>
        <strain evidence="13">P08H-3</strain>
    </source>
</reference>
<sequence length="76" mass="8850">MLRRKPTRIELCIEDLEEWNAQKRALESQKKQPLQSKGNETLTMEGSTPDTKHMRRIIYERVGLAPASRLPPHSPR</sequence>
<name>A0AAD9JB35_9ANNE</name>
<dbReference type="GO" id="GO:0007346">
    <property type="term" value="P:regulation of mitotic cell cycle"/>
    <property type="evidence" value="ECO:0007669"/>
    <property type="project" value="TreeGrafter"/>
</dbReference>
<evidence type="ECO:0000256" key="1">
    <source>
        <dbReference type="ARBA" id="ARBA00004123"/>
    </source>
</evidence>
<dbReference type="InterPro" id="IPR018860">
    <property type="entry name" value="APC_suCDC26"/>
</dbReference>
<keyword evidence="9" id="KW-0539">Nucleus</keyword>
<dbReference type="GO" id="GO:0070979">
    <property type="term" value="P:protein K11-linked ubiquitination"/>
    <property type="evidence" value="ECO:0007669"/>
    <property type="project" value="TreeGrafter"/>
</dbReference>
<evidence type="ECO:0000256" key="12">
    <source>
        <dbReference type="SAM" id="MobiDB-lite"/>
    </source>
</evidence>
<evidence type="ECO:0000256" key="7">
    <source>
        <dbReference type="ARBA" id="ARBA00022786"/>
    </source>
</evidence>
<evidence type="ECO:0000256" key="4">
    <source>
        <dbReference type="ARBA" id="ARBA00018549"/>
    </source>
</evidence>
<evidence type="ECO:0000256" key="6">
    <source>
        <dbReference type="ARBA" id="ARBA00022776"/>
    </source>
</evidence>
<accession>A0AAD9JB35</accession>
<comment type="caution">
    <text evidence="13">The sequence shown here is derived from an EMBL/GenBank/DDBJ whole genome shotgun (WGS) entry which is preliminary data.</text>
</comment>
<evidence type="ECO:0000313" key="14">
    <source>
        <dbReference type="Proteomes" id="UP001208570"/>
    </source>
</evidence>
<evidence type="ECO:0000256" key="3">
    <source>
        <dbReference type="ARBA" id="ARBA00007939"/>
    </source>
</evidence>
<protein>
    <recommendedName>
        <fullName evidence="4">Anaphase-promoting complex subunit CDC26</fullName>
    </recommendedName>
    <alternativeName>
        <fullName evidence="11">Cell division cycle protein 26 homolog</fullName>
    </alternativeName>
</protein>
<comment type="similarity">
    <text evidence="3">Belongs to the CDC26 family.</text>
</comment>
<dbReference type="GO" id="GO:0031145">
    <property type="term" value="P:anaphase-promoting complex-dependent catabolic process"/>
    <property type="evidence" value="ECO:0007669"/>
    <property type="project" value="InterPro"/>
</dbReference>
<proteinExistence type="inferred from homology"/>
<keyword evidence="6" id="KW-0498">Mitosis</keyword>
<evidence type="ECO:0000256" key="8">
    <source>
        <dbReference type="ARBA" id="ARBA00023054"/>
    </source>
</evidence>
<comment type="subcellular location">
    <subcellularLocation>
        <location evidence="1">Nucleus</location>
    </subcellularLocation>
</comment>
<evidence type="ECO:0000313" key="13">
    <source>
        <dbReference type="EMBL" id="KAK2149030.1"/>
    </source>
</evidence>
<evidence type="ECO:0000256" key="9">
    <source>
        <dbReference type="ARBA" id="ARBA00023242"/>
    </source>
</evidence>
<dbReference type="AlphaFoldDB" id="A0AAD9JB35"/>